<reference evidence="3" key="1">
    <citation type="journal article" date="2018" name="Genome Biol. Evol.">
        <title>Genomics and development of Lentinus tigrinus, a white-rot wood-decaying mushroom with dimorphic fruiting bodies.</title>
        <authorList>
            <person name="Wu B."/>
            <person name="Xu Z."/>
            <person name="Knudson A."/>
            <person name="Carlson A."/>
            <person name="Chen N."/>
            <person name="Kovaka S."/>
            <person name="LaButti K."/>
            <person name="Lipzen A."/>
            <person name="Pennachio C."/>
            <person name="Riley R."/>
            <person name="Schakwitz W."/>
            <person name="Umezawa K."/>
            <person name="Ohm R.A."/>
            <person name="Grigoriev I.V."/>
            <person name="Nagy L.G."/>
            <person name="Gibbons J."/>
            <person name="Hibbett D."/>
        </authorList>
    </citation>
    <scope>NUCLEOTIDE SEQUENCE [LARGE SCALE GENOMIC DNA]</scope>
    <source>
        <strain evidence="3">ALCF2SS1-6</strain>
    </source>
</reference>
<evidence type="ECO:0000313" key="4">
    <source>
        <dbReference type="Proteomes" id="UP000313359"/>
    </source>
</evidence>
<gene>
    <name evidence="3" type="ORF">L227DRAFT_579182</name>
</gene>
<dbReference type="OrthoDB" id="2755084at2759"/>
<keyword evidence="4" id="KW-1185">Reference proteome</keyword>
<dbReference type="AlphaFoldDB" id="A0A5C2RY22"/>
<feature type="region of interest" description="Disordered" evidence="2">
    <location>
        <begin position="163"/>
        <end position="263"/>
    </location>
</feature>
<organism evidence="3 4">
    <name type="scientific">Lentinus tigrinus ALCF2SS1-6</name>
    <dbReference type="NCBI Taxonomy" id="1328759"/>
    <lineage>
        <taxon>Eukaryota</taxon>
        <taxon>Fungi</taxon>
        <taxon>Dikarya</taxon>
        <taxon>Basidiomycota</taxon>
        <taxon>Agaricomycotina</taxon>
        <taxon>Agaricomycetes</taxon>
        <taxon>Polyporales</taxon>
        <taxon>Polyporaceae</taxon>
        <taxon>Lentinus</taxon>
    </lineage>
</organism>
<evidence type="ECO:0000313" key="3">
    <source>
        <dbReference type="EMBL" id="RPD55965.1"/>
    </source>
</evidence>
<evidence type="ECO:0000256" key="1">
    <source>
        <dbReference type="SAM" id="Coils"/>
    </source>
</evidence>
<proteinExistence type="predicted"/>
<evidence type="ECO:0000256" key="2">
    <source>
        <dbReference type="SAM" id="MobiDB-lite"/>
    </source>
</evidence>
<dbReference type="EMBL" id="ML122291">
    <property type="protein sequence ID" value="RPD55965.1"/>
    <property type="molecule type" value="Genomic_DNA"/>
</dbReference>
<feature type="compositionally biased region" description="Pro residues" evidence="2">
    <location>
        <begin position="171"/>
        <end position="185"/>
    </location>
</feature>
<sequence>MNGLSDPHPPLGVPLTAHVNPGGAPRVSPALLRGAMELTAIFEQRTAKLRSEYDEKIRILVQERDAALARTPVSSQEERNAIAKERAACKSLQQQVEALQKENEELKEAIRTLLDPAMQMQGADVDQSNHDAIEIIPPASPARSTTLPTLASSSTLSTLTLPSQEPVPMQLDPPLPPPAPAPRSPRMPASLRTPPSPARSQTARSGSASRSPAAVGGTSRLDTAVSTRKSPKWKLIIRIPQSNEPPRKLIKPPLTPPPGEIMEVLHWPCEPDDEEGDDGATLTEVP</sequence>
<dbReference type="Proteomes" id="UP000313359">
    <property type="component" value="Unassembled WGS sequence"/>
</dbReference>
<accession>A0A5C2RY22</accession>
<name>A0A5C2RY22_9APHY</name>
<feature type="compositionally biased region" description="Low complexity" evidence="2">
    <location>
        <begin position="144"/>
        <end position="157"/>
    </location>
</feature>
<feature type="region of interest" description="Disordered" evidence="2">
    <location>
        <begin position="138"/>
        <end position="157"/>
    </location>
</feature>
<feature type="compositionally biased region" description="Low complexity" evidence="2">
    <location>
        <begin position="203"/>
        <end position="217"/>
    </location>
</feature>
<feature type="coiled-coil region" evidence="1">
    <location>
        <begin position="75"/>
        <end position="116"/>
    </location>
</feature>
<keyword evidence="1" id="KW-0175">Coiled coil</keyword>
<protein>
    <submittedName>
        <fullName evidence="3">Uncharacterized protein</fullName>
    </submittedName>
</protein>